<dbReference type="GO" id="GO:0009421">
    <property type="term" value="C:bacterial-type flagellum filament cap"/>
    <property type="evidence" value="ECO:0007669"/>
    <property type="project" value="InterPro"/>
</dbReference>
<dbReference type="OrthoDB" id="9908at2"/>
<keyword evidence="3 5" id="KW-0175">Coiled coil</keyword>
<keyword evidence="5" id="KW-0964">Secreted</keyword>
<dbReference type="GO" id="GO:0005576">
    <property type="term" value="C:extracellular region"/>
    <property type="evidence" value="ECO:0007669"/>
    <property type="project" value="UniProtKB-SubCell"/>
</dbReference>
<dbReference type="EMBL" id="BCNO01000002">
    <property type="protein sequence ID" value="GAQ95253.1"/>
    <property type="molecule type" value="Genomic_DNA"/>
</dbReference>
<reference evidence="9" key="1">
    <citation type="submission" date="2016-01" db="EMBL/GenBank/DDBJ databases">
        <title>Draft genome sequence of Thermodesulfovibrio aggregans strain TGE-P1.</title>
        <authorList>
            <person name="Sekiguchi Y."/>
            <person name="Ohashi A."/>
            <person name="Matsuura N."/>
            <person name="Tourlousse M.D."/>
        </authorList>
    </citation>
    <scope>NUCLEOTIDE SEQUENCE [LARGE SCALE GENOMIC DNA]</scope>
    <source>
        <strain evidence="9">TGE-P1</strain>
    </source>
</reference>
<feature type="domain" description="Flagellar hook-associated protein 2 N-terminal" evidence="6">
    <location>
        <begin position="13"/>
        <end position="106"/>
    </location>
</feature>
<dbReference type="GO" id="GO:0007155">
    <property type="term" value="P:cell adhesion"/>
    <property type="evidence" value="ECO:0007669"/>
    <property type="project" value="InterPro"/>
</dbReference>
<dbReference type="Proteomes" id="UP000054976">
    <property type="component" value="Unassembled WGS sequence"/>
</dbReference>
<comment type="subcellular location">
    <subcellularLocation>
        <location evidence="5">Secreted</location>
    </subcellularLocation>
    <subcellularLocation>
        <location evidence="5">Bacterial flagellum</location>
    </subcellularLocation>
</comment>
<proteinExistence type="inferred from homology"/>
<evidence type="ECO:0000259" key="6">
    <source>
        <dbReference type="Pfam" id="PF02465"/>
    </source>
</evidence>
<name>A0A0U9HYK7_9BACT</name>
<evidence type="ECO:0000313" key="8">
    <source>
        <dbReference type="EMBL" id="GAQ95253.1"/>
    </source>
</evidence>
<dbReference type="Pfam" id="PF07195">
    <property type="entry name" value="FliD_C"/>
    <property type="match status" value="1"/>
</dbReference>
<dbReference type="GO" id="GO:0071973">
    <property type="term" value="P:bacterial-type flagellum-dependent cell motility"/>
    <property type="evidence" value="ECO:0007669"/>
    <property type="project" value="TreeGrafter"/>
</dbReference>
<evidence type="ECO:0000256" key="3">
    <source>
        <dbReference type="ARBA" id="ARBA00023054"/>
    </source>
</evidence>
<evidence type="ECO:0000259" key="7">
    <source>
        <dbReference type="Pfam" id="PF07195"/>
    </source>
</evidence>
<accession>A0A0U9HYK7</accession>
<evidence type="ECO:0000256" key="1">
    <source>
        <dbReference type="ARBA" id="ARBA00009764"/>
    </source>
</evidence>
<dbReference type="InterPro" id="IPR010810">
    <property type="entry name" value="Flagellin_hook_IN_motif"/>
</dbReference>
<feature type="coiled-coil region" evidence="5">
    <location>
        <begin position="384"/>
        <end position="418"/>
    </location>
</feature>
<keyword evidence="9" id="KW-1185">Reference proteome</keyword>
<evidence type="ECO:0000313" key="9">
    <source>
        <dbReference type="Proteomes" id="UP000054976"/>
    </source>
</evidence>
<keyword evidence="8" id="KW-0966">Cell projection</keyword>
<dbReference type="PANTHER" id="PTHR30288">
    <property type="entry name" value="FLAGELLAR CAP/ASSEMBLY PROTEIN FLID"/>
    <property type="match status" value="1"/>
</dbReference>
<dbReference type="InterPro" id="IPR003481">
    <property type="entry name" value="FliD_N"/>
</dbReference>
<evidence type="ECO:0000256" key="2">
    <source>
        <dbReference type="ARBA" id="ARBA00011255"/>
    </source>
</evidence>
<keyword evidence="8" id="KW-0282">Flagellum</keyword>
<dbReference type="GO" id="GO:0009424">
    <property type="term" value="C:bacterial-type flagellum hook"/>
    <property type="evidence" value="ECO:0007669"/>
    <property type="project" value="UniProtKB-UniRule"/>
</dbReference>
<organism evidence="8 9">
    <name type="scientific">Thermodesulfovibrio aggregans</name>
    <dbReference type="NCBI Taxonomy" id="86166"/>
    <lineage>
        <taxon>Bacteria</taxon>
        <taxon>Pseudomonadati</taxon>
        <taxon>Nitrospirota</taxon>
        <taxon>Thermodesulfovibrionia</taxon>
        <taxon>Thermodesulfovibrionales</taxon>
        <taxon>Thermodesulfovibrionaceae</taxon>
        <taxon>Thermodesulfovibrio</taxon>
    </lineage>
</organism>
<comment type="subunit">
    <text evidence="2 5">Homopentamer.</text>
</comment>
<keyword evidence="8" id="KW-0969">Cilium</keyword>
<dbReference type="Pfam" id="PF07196">
    <property type="entry name" value="Flagellin_IN"/>
    <property type="match status" value="1"/>
</dbReference>
<comment type="similarity">
    <text evidence="1 5">Belongs to the FliD family.</text>
</comment>
<comment type="function">
    <text evidence="5">Required for morphogenesis and for the elongation of the flagellar filament by facilitating polymerization of the flagellin monomers at the tip of growing filament. Forms a capping structure, which prevents flagellin subunits (transported through the central channel of the flagellum) from leaking out without polymerization at the distal end.</text>
</comment>
<protein>
    <recommendedName>
        <fullName evidence="5">Flagellar hook-associated protein 2</fullName>
        <shortName evidence="5">HAP2</shortName>
    </recommendedName>
    <alternativeName>
        <fullName evidence="5">Flagellar cap protein</fullName>
    </alternativeName>
</protein>
<comment type="caution">
    <text evidence="8">The sequence shown here is derived from an EMBL/GenBank/DDBJ whole genome shotgun (WGS) entry which is preliminary data.</text>
</comment>
<keyword evidence="4 5" id="KW-0975">Bacterial flagellum</keyword>
<dbReference type="InterPro" id="IPR040026">
    <property type="entry name" value="FliD"/>
</dbReference>
<evidence type="ECO:0000256" key="4">
    <source>
        <dbReference type="ARBA" id="ARBA00023143"/>
    </source>
</evidence>
<gene>
    <name evidence="8" type="ORF">TAGGR_2142</name>
</gene>
<feature type="domain" description="Flagellar hook-associated protein 2 C-terminal" evidence="7">
    <location>
        <begin position="221"/>
        <end position="421"/>
    </location>
</feature>
<dbReference type="RefSeq" id="WP_059176700.1">
    <property type="nucleotide sequence ID" value="NZ_BCNO01000002.1"/>
</dbReference>
<dbReference type="PANTHER" id="PTHR30288:SF0">
    <property type="entry name" value="FLAGELLAR HOOK-ASSOCIATED PROTEIN 2"/>
    <property type="match status" value="1"/>
</dbReference>
<evidence type="ECO:0000256" key="5">
    <source>
        <dbReference type="RuleBase" id="RU362066"/>
    </source>
</evidence>
<dbReference type="AlphaFoldDB" id="A0A0U9HYK7"/>
<sequence>MADLYISGLTGTFDSGQMIDKLLQVKQQPITVLTQKKALLQAKVTSLNNLYGALSSLQSFFNDLDINSIFSTKKATSSDTSVLEATATSDTPNLSMNITVNKLSQTEMRATSSGLSSLTSTFSSSGTLTLKYWKNNSDFETFNINYSAGQTLNDLVNNINSSQNKIKASVYYTGTDYRLLLTESDTANSSKETDTATSSYVIEASGMPAELGELDTPIQNAQNASITIGNSTTPVTSPTNTFSELLTGLNVTVKKTGSTTLTVSEDNSKVSSTLNNFVSNYNNVISLVNSMSGKGAQFQGDSTITTIKTGFIRLLNPLVNAGLINYSDKDGTISINNDALQSLQSSNPDKLKEILTTLKDSFSNSLNNWTSTIKLYSNTGDSQINLINQKISSMQEYLAKYEERLRREYAQLESFISQTNQISSRIQDFMTTLSEMTKGGNK</sequence>
<dbReference type="Pfam" id="PF02465">
    <property type="entry name" value="FliD_N"/>
    <property type="match status" value="1"/>
</dbReference>
<dbReference type="InterPro" id="IPR010809">
    <property type="entry name" value="FliD_C"/>
</dbReference>
<dbReference type="STRING" id="86166.TAGGR_2142"/>